<name>A0ABV9HVV5_9FLAO</name>
<dbReference type="SMART" id="SM01235">
    <property type="entry name" value="Haem_bd"/>
    <property type="match status" value="1"/>
</dbReference>
<accession>A0ABV9HVV5</accession>
<evidence type="ECO:0000313" key="2">
    <source>
        <dbReference type="EMBL" id="MFC4634119.1"/>
    </source>
</evidence>
<dbReference type="InterPro" id="IPR025992">
    <property type="entry name" value="Haem-bd"/>
</dbReference>
<sequence>MIRKVLKIVALVALVALVIIQFIRPEKNIGDYTDVAAFEAETKPSKEVKAILKNNCYDCHSNSTVYPWYAEVAPFTFFIDEHIEDGKKHLDFAKWETYSLKKKDHKLDELIEEVEEGEMPLESYALIHGNLSQEEKELLETWAKSVRTELQSQM</sequence>
<dbReference type="Pfam" id="PF14376">
    <property type="entry name" value="Haem_bd"/>
    <property type="match status" value="1"/>
</dbReference>
<evidence type="ECO:0000259" key="1">
    <source>
        <dbReference type="SMART" id="SM01235"/>
    </source>
</evidence>
<keyword evidence="3" id="KW-1185">Reference proteome</keyword>
<dbReference type="EMBL" id="JBHSFV010000005">
    <property type="protein sequence ID" value="MFC4634119.1"/>
    <property type="molecule type" value="Genomic_DNA"/>
</dbReference>
<proteinExistence type="predicted"/>
<gene>
    <name evidence="2" type="ORF">ACFO3O_09395</name>
</gene>
<reference evidence="3" key="1">
    <citation type="journal article" date="2019" name="Int. J. Syst. Evol. Microbiol.">
        <title>The Global Catalogue of Microorganisms (GCM) 10K type strain sequencing project: providing services to taxonomists for standard genome sequencing and annotation.</title>
        <authorList>
            <consortium name="The Broad Institute Genomics Platform"/>
            <consortium name="The Broad Institute Genome Sequencing Center for Infectious Disease"/>
            <person name="Wu L."/>
            <person name="Ma J."/>
        </authorList>
    </citation>
    <scope>NUCLEOTIDE SEQUENCE [LARGE SCALE GENOMIC DNA]</scope>
    <source>
        <strain evidence="3">YJ-61-S</strain>
    </source>
</reference>
<protein>
    <submittedName>
        <fullName evidence="2">Heme-binding domain-containing protein</fullName>
    </submittedName>
</protein>
<comment type="caution">
    <text evidence="2">The sequence shown here is derived from an EMBL/GenBank/DDBJ whole genome shotgun (WGS) entry which is preliminary data.</text>
</comment>
<organism evidence="2 3">
    <name type="scientific">Dokdonia ponticola</name>
    <dbReference type="NCBI Taxonomy" id="2041041"/>
    <lineage>
        <taxon>Bacteria</taxon>
        <taxon>Pseudomonadati</taxon>
        <taxon>Bacteroidota</taxon>
        <taxon>Flavobacteriia</taxon>
        <taxon>Flavobacteriales</taxon>
        <taxon>Flavobacteriaceae</taxon>
        <taxon>Dokdonia</taxon>
    </lineage>
</organism>
<dbReference type="RefSeq" id="WP_379978346.1">
    <property type="nucleotide sequence ID" value="NZ_JBHSFV010000005.1"/>
</dbReference>
<feature type="domain" description="Haem-binding" evidence="1">
    <location>
        <begin position="14"/>
        <end position="147"/>
    </location>
</feature>
<dbReference type="Proteomes" id="UP001596043">
    <property type="component" value="Unassembled WGS sequence"/>
</dbReference>
<evidence type="ECO:0000313" key="3">
    <source>
        <dbReference type="Proteomes" id="UP001596043"/>
    </source>
</evidence>